<evidence type="ECO:0000256" key="3">
    <source>
        <dbReference type="ARBA" id="ARBA00009370"/>
    </source>
</evidence>
<dbReference type="PANTHER" id="PTHR43390">
    <property type="entry name" value="SIGNAL PEPTIDASE I"/>
    <property type="match status" value="1"/>
</dbReference>
<feature type="active site" evidence="6">
    <location>
        <position position="50"/>
    </location>
</feature>
<evidence type="ECO:0000256" key="6">
    <source>
        <dbReference type="PIRSR" id="PIRSR600223-1"/>
    </source>
</evidence>
<dbReference type="EMBL" id="DXEK01000073">
    <property type="protein sequence ID" value="HIX76853.1"/>
    <property type="molecule type" value="Genomic_DNA"/>
</dbReference>
<evidence type="ECO:0000256" key="7">
    <source>
        <dbReference type="RuleBase" id="RU362042"/>
    </source>
</evidence>
<comment type="similarity">
    <text evidence="3 7">Belongs to the peptidase S26 family.</text>
</comment>
<dbReference type="SUPFAM" id="SSF51306">
    <property type="entry name" value="LexA/Signal peptidase"/>
    <property type="match status" value="1"/>
</dbReference>
<dbReference type="Gene3D" id="2.10.109.10">
    <property type="entry name" value="Umud Fragment, subunit A"/>
    <property type="match status" value="1"/>
</dbReference>
<dbReference type="PANTHER" id="PTHR43390:SF1">
    <property type="entry name" value="CHLOROPLAST PROCESSING PEPTIDASE"/>
    <property type="match status" value="1"/>
</dbReference>
<accession>A0A9D1XC70</accession>
<dbReference type="Proteomes" id="UP000886890">
    <property type="component" value="Unassembled WGS sequence"/>
</dbReference>
<dbReference type="Pfam" id="PF10502">
    <property type="entry name" value="Peptidase_S26"/>
    <property type="match status" value="1"/>
</dbReference>
<dbReference type="InterPro" id="IPR036286">
    <property type="entry name" value="LexA/Signal_pep-like_sf"/>
</dbReference>
<protein>
    <recommendedName>
        <fullName evidence="4 7">Signal peptidase I</fullName>
        <ecNumber evidence="4 7">3.4.21.89</ecNumber>
    </recommendedName>
</protein>
<reference evidence="9" key="2">
    <citation type="submission" date="2021-04" db="EMBL/GenBank/DDBJ databases">
        <authorList>
            <person name="Gilroy R."/>
        </authorList>
    </citation>
    <scope>NUCLEOTIDE SEQUENCE</scope>
    <source>
        <strain evidence="9">CHK183-1962</strain>
    </source>
</reference>
<keyword evidence="7" id="KW-0645">Protease</keyword>
<comment type="subcellular location">
    <subcellularLocation>
        <location evidence="2">Cell membrane</location>
        <topology evidence="2">Single-pass type II membrane protein</topology>
    </subcellularLocation>
    <subcellularLocation>
        <location evidence="7">Membrane</location>
        <topology evidence="7">Single-pass type II membrane protein</topology>
    </subcellularLocation>
</comment>
<dbReference type="InterPro" id="IPR019757">
    <property type="entry name" value="Pept_S26A_signal_pept_1_Lys-AS"/>
</dbReference>
<dbReference type="PROSITE" id="PS00761">
    <property type="entry name" value="SPASE_I_3"/>
    <property type="match status" value="1"/>
</dbReference>
<proteinExistence type="inferred from homology"/>
<dbReference type="EC" id="3.4.21.89" evidence="4 7"/>
<dbReference type="InterPro" id="IPR019533">
    <property type="entry name" value="Peptidase_S26"/>
</dbReference>
<keyword evidence="5 7" id="KW-0378">Hydrolase</keyword>
<keyword evidence="7" id="KW-0812">Transmembrane</keyword>
<dbReference type="InterPro" id="IPR019758">
    <property type="entry name" value="Pept_S26A_signal_pept_1_CS"/>
</dbReference>
<dbReference type="GO" id="GO:0006465">
    <property type="term" value="P:signal peptide processing"/>
    <property type="evidence" value="ECO:0007669"/>
    <property type="project" value="InterPro"/>
</dbReference>
<dbReference type="NCBIfam" id="TIGR02227">
    <property type="entry name" value="sigpep_I_bact"/>
    <property type="match status" value="1"/>
</dbReference>
<evidence type="ECO:0000259" key="8">
    <source>
        <dbReference type="Pfam" id="PF10502"/>
    </source>
</evidence>
<organism evidence="9 10">
    <name type="scientific">Candidatus Fusicatenibacter merdavium</name>
    <dbReference type="NCBI Taxonomy" id="2838600"/>
    <lineage>
        <taxon>Bacteria</taxon>
        <taxon>Bacillati</taxon>
        <taxon>Bacillota</taxon>
        <taxon>Clostridia</taxon>
        <taxon>Lachnospirales</taxon>
        <taxon>Lachnospiraceae</taxon>
        <taxon>Fusicatenibacter</taxon>
    </lineage>
</organism>
<comment type="caution">
    <text evidence="9">The sequence shown here is derived from an EMBL/GenBank/DDBJ whole genome shotgun (WGS) entry which is preliminary data.</text>
</comment>
<feature type="domain" description="Peptidase S26" evidence="8">
    <location>
        <begin position="20"/>
        <end position="177"/>
    </location>
</feature>
<comment type="catalytic activity">
    <reaction evidence="1 7">
        <text>Cleavage of hydrophobic, N-terminal signal or leader sequences from secreted and periplasmic proteins.</text>
        <dbReference type="EC" id="3.4.21.89"/>
    </reaction>
</comment>
<sequence>MKESRRKRRQRKNSGGRVLAEYVGMTLAVTAVILFLTQAVVINARIPSPSMENTIMTGDQLFGNRLAYWHGGPERYDIIIFYFPDDESQRFIKRVIGLPGETVEIRDGKVYINGSDQPLRDDFCPETPTGNFGPYQVPEDSYFVLGDNREISKDSRYWENPYVSKDEIIGQAVFRYWPVSRMAWLK</sequence>
<evidence type="ECO:0000313" key="9">
    <source>
        <dbReference type="EMBL" id="HIX76853.1"/>
    </source>
</evidence>
<feature type="transmembrane region" description="Helical" evidence="7">
    <location>
        <begin position="20"/>
        <end position="41"/>
    </location>
</feature>
<gene>
    <name evidence="9" type="primary">lepB</name>
    <name evidence="9" type="ORF">H9734_04560</name>
</gene>
<dbReference type="GO" id="GO:0005886">
    <property type="term" value="C:plasma membrane"/>
    <property type="evidence" value="ECO:0007669"/>
    <property type="project" value="UniProtKB-SubCell"/>
</dbReference>
<keyword evidence="7" id="KW-1133">Transmembrane helix</keyword>
<keyword evidence="7" id="KW-0472">Membrane</keyword>
<reference evidence="9" key="1">
    <citation type="journal article" date="2021" name="PeerJ">
        <title>Extensive microbial diversity within the chicken gut microbiome revealed by metagenomics and culture.</title>
        <authorList>
            <person name="Gilroy R."/>
            <person name="Ravi A."/>
            <person name="Getino M."/>
            <person name="Pursley I."/>
            <person name="Horton D.L."/>
            <person name="Alikhan N.F."/>
            <person name="Baker D."/>
            <person name="Gharbi K."/>
            <person name="Hall N."/>
            <person name="Watson M."/>
            <person name="Adriaenssens E.M."/>
            <person name="Foster-Nyarko E."/>
            <person name="Jarju S."/>
            <person name="Secka A."/>
            <person name="Antonio M."/>
            <person name="Oren A."/>
            <person name="Chaudhuri R.R."/>
            <person name="La Ragione R."/>
            <person name="Hildebrand F."/>
            <person name="Pallen M.J."/>
        </authorList>
    </citation>
    <scope>NUCLEOTIDE SEQUENCE</scope>
    <source>
        <strain evidence="9">CHK183-1962</strain>
    </source>
</reference>
<dbReference type="PRINTS" id="PR00727">
    <property type="entry name" value="LEADERPTASE"/>
</dbReference>
<evidence type="ECO:0000313" key="10">
    <source>
        <dbReference type="Proteomes" id="UP000886890"/>
    </source>
</evidence>
<evidence type="ECO:0000256" key="4">
    <source>
        <dbReference type="ARBA" id="ARBA00013208"/>
    </source>
</evidence>
<dbReference type="AlphaFoldDB" id="A0A9D1XC70"/>
<evidence type="ECO:0000256" key="1">
    <source>
        <dbReference type="ARBA" id="ARBA00000677"/>
    </source>
</evidence>
<name>A0A9D1XC70_9FIRM</name>
<dbReference type="GO" id="GO:0009003">
    <property type="term" value="F:signal peptidase activity"/>
    <property type="evidence" value="ECO:0007669"/>
    <property type="project" value="UniProtKB-EC"/>
</dbReference>
<dbReference type="PROSITE" id="PS00760">
    <property type="entry name" value="SPASE_I_2"/>
    <property type="match status" value="1"/>
</dbReference>
<evidence type="ECO:0000256" key="5">
    <source>
        <dbReference type="ARBA" id="ARBA00022801"/>
    </source>
</evidence>
<feature type="active site" evidence="6">
    <location>
        <position position="93"/>
    </location>
</feature>
<dbReference type="CDD" id="cd06530">
    <property type="entry name" value="S26_SPase_I"/>
    <property type="match status" value="1"/>
</dbReference>
<dbReference type="InterPro" id="IPR000223">
    <property type="entry name" value="Pept_S26A_signal_pept_1"/>
</dbReference>
<dbReference type="GO" id="GO:0004252">
    <property type="term" value="F:serine-type endopeptidase activity"/>
    <property type="evidence" value="ECO:0007669"/>
    <property type="project" value="InterPro"/>
</dbReference>
<evidence type="ECO:0000256" key="2">
    <source>
        <dbReference type="ARBA" id="ARBA00004401"/>
    </source>
</evidence>